<dbReference type="EMBL" id="MK301608">
    <property type="protein sequence ID" value="AZU99692.1"/>
    <property type="molecule type" value="Genomic_DNA"/>
</dbReference>
<protein>
    <submittedName>
        <fullName evidence="2">Uncharacterized protein</fullName>
    </submittedName>
</protein>
<dbReference type="Proteomes" id="UP000290131">
    <property type="component" value="Segment"/>
</dbReference>
<reference evidence="2" key="1">
    <citation type="submission" date="2018-12" db="EMBL/GenBank/DDBJ databases">
        <title>Characterization of a N4-like bacteriophage infecting a coral-derived Vibrio strain.</title>
        <authorList>
            <person name="Huang S."/>
        </authorList>
    </citation>
    <scope>NUCLEOTIDE SEQUENCE [LARGE SCALE GENOMIC DNA]</scope>
</reference>
<keyword evidence="1" id="KW-0812">Transmembrane</keyword>
<evidence type="ECO:0000313" key="2">
    <source>
        <dbReference type="EMBL" id="AZU99692.1"/>
    </source>
</evidence>
<evidence type="ECO:0000313" key="3">
    <source>
        <dbReference type="Proteomes" id="UP000290131"/>
    </source>
</evidence>
<keyword evidence="1" id="KW-1133">Transmembrane helix</keyword>
<keyword evidence="1" id="KW-0472">Membrane</keyword>
<keyword evidence="3" id="KW-1185">Reference proteome</keyword>
<gene>
    <name evidence="2" type="ORF">SBP1_gp100</name>
</gene>
<sequence>MHLSTKIIGYLGGGCAMFGLMGGIAAIFQAKYFQGIALMLWNIILMFFIQRTFDKHKQPKDTE</sequence>
<accession>A0A3T0IIP5</accession>
<evidence type="ECO:0000256" key="1">
    <source>
        <dbReference type="SAM" id="Phobius"/>
    </source>
</evidence>
<organism evidence="2">
    <name type="scientific">Vibrio virus vB_VspP_SBP1</name>
    <dbReference type="NCBI Taxonomy" id="2500581"/>
    <lineage>
        <taxon>Viruses</taxon>
        <taxon>Duplodnaviria</taxon>
        <taxon>Heunggongvirae</taxon>
        <taxon>Uroviricota</taxon>
        <taxon>Caudoviricetes</taxon>
        <taxon>Schitoviridae</taxon>
        <taxon>Electravirus</taxon>
        <taxon>Electravirus Sbp1</taxon>
    </lineage>
</organism>
<name>A0A3T0IIP5_9CAUD</name>
<proteinExistence type="predicted"/>
<feature type="transmembrane region" description="Helical" evidence="1">
    <location>
        <begin position="7"/>
        <end position="26"/>
    </location>
</feature>
<feature type="transmembrane region" description="Helical" evidence="1">
    <location>
        <begin position="32"/>
        <end position="49"/>
    </location>
</feature>